<organism evidence="1 2">
    <name type="scientific">Araneus ventricosus</name>
    <name type="common">Orbweaver spider</name>
    <name type="synonym">Epeira ventricosa</name>
    <dbReference type="NCBI Taxonomy" id="182803"/>
    <lineage>
        <taxon>Eukaryota</taxon>
        <taxon>Metazoa</taxon>
        <taxon>Ecdysozoa</taxon>
        <taxon>Arthropoda</taxon>
        <taxon>Chelicerata</taxon>
        <taxon>Arachnida</taxon>
        <taxon>Araneae</taxon>
        <taxon>Araneomorphae</taxon>
        <taxon>Entelegynae</taxon>
        <taxon>Araneoidea</taxon>
        <taxon>Araneidae</taxon>
        <taxon>Araneus</taxon>
    </lineage>
</organism>
<dbReference type="AlphaFoldDB" id="A0A4Y2HQ08"/>
<proteinExistence type="predicted"/>
<comment type="caution">
    <text evidence="1">The sequence shown here is derived from an EMBL/GenBank/DDBJ whole genome shotgun (WGS) entry which is preliminary data.</text>
</comment>
<evidence type="ECO:0000313" key="1">
    <source>
        <dbReference type="EMBL" id="GBM67425.1"/>
    </source>
</evidence>
<name>A0A4Y2HQ08_ARAVE</name>
<reference evidence="1 2" key="1">
    <citation type="journal article" date="2019" name="Sci. Rep.">
        <title>Orb-weaving spider Araneus ventricosus genome elucidates the spidroin gene catalogue.</title>
        <authorList>
            <person name="Kono N."/>
            <person name="Nakamura H."/>
            <person name="Ohtoshi R."/>
            <person name="Moran D.A.P."/>
            <person name="Shinohara A."/>
            <person name="Yoshida Y."/>
            <person name="Fujiwara M."/>
            <person name="Mori M."/>
            <person name="Tomita M."/>
            <person name="Arakawa K."/>
        </authorList>
    </citation>
    <scope>NUCLEOTIDE SEQUENCE [LARGE SCALE GENOMIC DNA]</scope>
</reference>
<dbReference type="EMBL" id="BGPR01002083">
    <property type="protein sequence ID" value="GBM67425.1"/>
    <property type="molecule type" value="Genomic_DNA"/>
</dbReference>
<keyword evidence="2" id="KW-1185">Reference proteome</keyword>
<sequence length="90" mass="9836">MNSRCSENQREACAIVRLVPLLGINGGRWVSNTKLDSTGDPPGMCTLNLTSGGGSLERGCQLRSRPGHLTMVKNYEVRPKVTLVLPRNRT</sequence>
<evidence type="ECO:0000313" key="2">
    <source>
        <dbReference type="Proteomes" id="UP000499080"/>
    </source>
</evidence>
<protein>
    <submittedName>
        <fullName evidence="1">Uncharacterized protein</fullName>
    </submittedName>
</protein>
<gene>
    <name evidence="1" type="ORF">AVEN_219232_1</name>
</gene>
<accession>A0A4Y2HQ08</accession>
<dbReference type="Proteomes" id="UP000499080">
    <property type="component" value="Unassembled WGS sequence"/>
</dbReference>